<dbReference type="GO" id="GO:0005737">
    <property type="term" value="C:cytoplasm"/>
    <property type="evidence" value="ECO:0007669"/>
    <property type="project" value="InterPro"/>
</dbReference>
<dbReference type="SFLD" id="SFLDS00019">
    <property type="entry name" value="Glutathione_Transferase_(cytos"/>
    <property type="match status" value="1"/>
</dbReference>
<dbReference type="PROSITE" id="PS50404">
    <property type="entry name" value="GST_NTER"/>
    <property type="match status" value="1"/>
</dbReference>
<dbReference type="PROSITE" id="PS50405">
    <property type="entry name" value="GST_CTER"/>
    <property type="match status" value="1"/>
</dbReference>
<dbReference type="GO" id="GO:0016034">
    <property type="term" value="F:maleylacetoacetate isomerase activity"/>
    <property type="evidence" value="ECO:0007669"/>
    <property type="project" value="TreeGrafter"/>
</dbReference>
<evidence type="ECO:0000256" key="1">
    <source>
        <dbReference type="ARBA" id="ARBA00010007"/>
    </source>
</evidence>
<evidence type="ECO:0000313" key="5">
    <source>
        <dbReference type="Proteomes" id="UP000072741"/>
    </source>
</evidence>
<dbReference type="PATRIC" id="fig|433924.3.peg.3769"/>
<dbReference type="Gene3D" id="1.20.1050.10">
    <property type="match status" value="1"/>
</dbReference>
<dbReference type="SUPFAM" id="SSF47616">
    <property type="entry name" value="GST C-terminal domain-like"/>
    <property type="match status" value="1"/>
</dbReference>
<dbReference type="RefSeq" id="WP_058641656.1">
    <property type="nucleotide sequence ID" value="NZ_LDSL01000052.1"/>
</dbReference>
<comment type="similarity">
    <text evidence="1">Belongs to the GST superfamily. Zeta family.</text>
</comment>
<organism evidence="4 5">
    <name type="scientific">Pseudacidovorax intermedius</name>
    <dbReference type="NCBI Taxonomy" id="433924"/>
    <lineage>
        <taxon>Bacteria</taxon>
        <taxon>Pseudomonadati</taxon>
        <taxon>Pseudomonadota</taxon>
        <taxon>Betaproteobacteria</taxon>
        <taxon>Burkholderiales</taxon>
        <taxon>Comamonadaceae</taxon>
        <taxon>Pseudacidovorax</taxon>
    </lineage>
</organism>
<dbReference type="InterPro" id="IPR034333">
    <property type="entry name" value="GST_Zeta_N"/>
</dbReference>
<evidence type="ECO:0000259" key="2">
    <source>
        <dbReference type="PROSITE" id="PS50404"/>
    </source>
</evidence>
<dbReference type="InterPro" id="IPR005955">
    <property type="entry name" value="GST_Zeta"/>
</dbReference>
<dbReference type="SFLD" id="SFLDG00358">
    <property type="entry name" value="Main_(cytGST)"/>
    <property type="match status" value="1"/>
</dbReference>
<dbReference type="NCBIfam" id="TIGR01262">
    <property type="entry name" value="maiA"/>
    <property type="match status" value="1"/>
</dbReference>
<dbReference type="PANTHER" id="PTHR42673:SF21">
    <property type="entry name" value="GLUTATHIONE S-TRANSFERASE YFCF"/>
    <property type="match status" value="1"/>
</dbReference>
<dbReference type="GO" id="GO:0006559">
    <property type="term" value="P:L-phenylalanine catabolic process"/>
    <property type="evidence" value="ECO:0007669"/>
    <property type="project" value="TreeGrafter"/>
</dbReference>
<dbReference type="OrthoDB" id="509852at2"/>
<reference evidence="4 5" key="1">
    <citation type="journal article" date="2016" name="Front. Microbiol.">
        <title>Genomic Resource of Rice Seed Associated Bacteria.</title>
        <authorList>
            <person name="Midha S."/>
            <person name="Bansal K."/>
            <person name="Sharma S."/>
            <person name="Kumar N."/>
            <person name="Patil P.P."/>
            <person name="Chaudhry V."/>
            <person name="Patil P.B."/>
        </authorList>
    </citation>
    <scope>NUCLEOTIDE SEQUENCE [LARGE SCALE GENOMIC DNA]</scope>
    <source>
        <strain evidence="4 5">NS331</strain>
    </source>
</reference>
<gene>
    <name evidence="4" type="ORF">NS331_08950</name>
</gene>
<protein>
    <submittedName>
        <fullName evidence="4">Maleylacetoacetate isomerase</fullName>
    </submittedName>
</protein>
<name>A0A147H036_9BURK</name>
<dbReference type="CDD" id="cd03191">
    <property type="entry name" value="GST_C_Zeta"/>
    <property type="match status" value="1"/>
</dbReference>
<dbReference type="GO" id="GO:0004364">
    <property type="term" value="F:glutathione transferase activity"/>
    <property type="evidence" value="ECO:0007669"/>
    <property type="project" value="TreeGrafter"/>
</dbReference>
<keyword evidence="4" id="KW-0413">Isomerase</keyword>
<sequence length="213" mass="23891">MTKLHNYFRSSASFRVRIALQLKGLAYDYVPVHIARGDHKTGPFAQLSADQLVPLLETDDGQHFSQSMAIIEYLDETHPEPALLPRDAAARAHVRALAQSIACEIHPLNNLRVLKYLVRELKLSEEAKNDWYRHWVREGLVAFERQLAASPAGRFCWGDTPTLADCCLVPQIFNARRFDSDLSGLPRTMAAYEACMALPAFQAAQPSQCPDAE</sequence>
<dbReference type="GO" id="GO:0006749">
    <property type="term" value="P:glutathione metabolic process"/>
    <property type="evidence" value="ECO:0007669"/>
    <property type="project" value="TreeGrafter"/>
</dbReference>
<dbReference type="AlphaFoldDB" id="A0A147H036"/>
<accession>A0A147H036</accession>
<comment type="caution">
    <text evidence="4">The sequence shown here is derived from an EMBL/GenBank/DDBJ whole genome shotgun (WGS) entry which is preliminary data.</text>
</comment>
<dbReference type="SUPFAM" id="SSF52833">
    <property type="entry name" value="Thioredoxin-like"/>
    <property type="match status" value="1"/>
</dbReference>
<dbReference type="InterPro" id="IPR036282">
    <property type="entry name" value="Glutathione-S-Trfase_C_sf"/>
</dbReference>
<evidence type="ECO:0000259" key="3">
    <source>
        <dbReference type="PROSITE" id="PS50405"/>
    </source>
</evidence>
<dbReference type="Gene3D" id="3.40.30.10">
    <property type="entry name" value="Glutaredoxin"/>
    <property type="match status" value="1"/>
</dbReference>
<dbReference type="InterPro" id="IPR040079">
    <property type="entry name" value="Glutathione_S-Trfase"/>
</dbReference>
<keyword evidence="5" id="KW-1185">Reference proteome</keyword>
<dbReference type="InterPro" id="IPR034330">
    <property type="entry name" value="GST_Zeta_C"/>
</dbReference>
<dbReference type="Pfam" id="PF13410">
    <property type="entry name" value="GST_C_2"/>
    <property type="match status" value="1"/>
</dbReference>
<dbReference type="PANTHER" id="PTHR42673">
    <property type="entry name" value="MALEYLACETOACETATE ISOMERASE"/>
    <property type="match status" value="1"/>
</dbReference>
<feature type="domain" description="GST C-terminal" evidence="3">
    <location>
        <begin position="87"/>
        <end position="213"/>
    </location>
</feature>
<dbReference type="Pfam" id="PF13417">
    <property type="entry name" value="GST_N_3"/>
    <property type="match status" value="1"/>
</dbReference>
<dbReference type="EMBL" id="LDSL01000052">
    <property type="protein sequence ID" value="KTT23009.1"/>
    <property type="molecule type" value="Genomic_DNA"/>
</dbReference>
<dbReference type="CDD" id="cd03042">
    <property type="entry name" value="GST_N_Zeta"/>
    <property type="match status" value="1"/>
</dbReference>
<dbReference type="InterPro" id="IPR036249">
    <property type="entry name" value="Thioredoxin-like_sf"/>
</dbReference>
<feature type="domain" description="GST N-terminal" evidence="2">
    <location>
        <begin position="1"/>
        <end position="82"/>
    </location>
</feature>
<evidence type="ECO:0000313" key="4">
    <source>
        <dbReference type="EMBL" id="KTT23009.1"/>
    </source>
</evidence>
<dbReference type="InterPro" id="IPR004045">
    <property type="entry name" value="Glutathione_S-Trfase_N"/>
</dbReference>
<proteinExistence type="inferred from homology"/>
<dbReference type="FunFam" id="1.20.1050.10:FF:000017">
    <property type="entry name" value="Maleylacetoacetate isomerase"/>
    <property type="match status" value="1"/>
</dbReference>
<dbReference type="Proteomes" id="UP000072741">
    <property type="component" value="Unassembled WGS sequence"/>
</dbReference>
<dbReference type="InterPro" id="IPR010987">
    <property type="entry name" value="Glutathione-S-Trfase_C-like"/>
</dbReference>